<feature type="binding site" evidence="27">
    <location>
        <position position="547"/>
    </location>
    <ligand>
        <name>ATP</name>
        <dbReference type="ChEBI" id="CHEBI:30616"/>
    </ligand>
</feature>
<sequence length="724" mass="81148">MGFTSTWRYGRGPGIGTVTMVGWGRFICLVMVTMATVSLARPSFNLVEDATVEPEEPPTKYQISQPEVYVAAPGESLELRCLLKDASVISWTKDGVHLGPNNRTVLIGEYLQIRGATPRDSGLYACTAARTVDSDTWYFMVNVTDAISSGDDEDDTDGAEDFVSENSNSKRAPYWTNTEKMEKRLHAVPAANTVKFRCPAGGSPTPTMRWLKNGKEFKQEHRIGGYKVRNQHWSLIMESVVPSDKGNYTCVVENEYGSINHTYHLDVVERSPHRPILQAGLPANASTVVGGDVEFVCKVYSDAQPHIQWIKHVEKNGSKYGPDGLPYLKVLKVSAESSSSMNSNTPLVRITTRLSSAADTPMLAGVSEYELPEDPKWEFPRDKLTLGKPLGEGCFGQVVMAEAVGIDKDKPKEAVTVAVKMLKDDATEKDLSDLVSEMEMMKMIGKHKNIINLLGACTQDGPLYVLVEYASKGNLREYLRARRPPGMEYSYDINRVPEEQMTFKDLVSCTYQLARGMEYLASQKCIHRDLAARNVLVTENNVMKIADFGLARDINNIDYYKKTTNGRLPVKWMAPEALFDRVYTHQSDVWSFGVLMWEIFTLGGSPYPGIPVEELFKLLKEGHRMDKPANCTNELYMMMRDCWHAVPSQRPTFKQLVEDLDRILTLTTNEEYLDLSQPLEQYSPSYPDSRSSCSSGDDSVFSPDPMPYEPRLPQYPHVNGSVQT</sequence>
<evidence type="ECO:0000256" key="25">
    <source>
        <dbReference type="PIRNR" id="PIRNR000628"/>
    </source>
</evidence>
<dbReference type="Pfam" id="PF07679">
    <property type="entry name" value="I-set"/>
    <property type="match status" value="1"/>
</dbReference>
<evidence type="ECO:0000256" key="29">
    <source>
        <dbReference type="PROSITE-ProRule" id="PRU10141"/>
    </source>
</evidence>
<evidence type="ECO:0000256" key="30">
    <source>
        <dbReference type="SAM" id="MobiDB-lite"/>
    </source>
</evidence>
<dbReference type="InterPro" id="IPR013783">
    <property type="entry name" value="Ig-like_fold"/>
</dbReference>
<evidence type="ECO:0000256" key="5">
    <source>
        <dbReference type="ARBA" id="ARBA00022553"/>
    </source>
</evidence>
<evidence type="ECO:0000256" key="23">
    <source>
        <dbReference type="ARBA" id="ARBA00023329"/>
    </source>
</evidence>
<dbReference type="GO" id="GO:0006915">
    <property type="term" value="P:apoptotic process"/>
    <property type="evidence" value="ECO:0007669"/>
    <property type="project" value="UniProtKB-KW"/>
</dbReference>
<evidence type="ECO:0000256" key="2">
    <source>
        <dbReference type="ARBA" id="ARBA00004541"/>
    </source>
</evidence>
<reference evidence="33" key="2">
    <citation type="submission" date="2025-08" db="UniProtKB">
        <authorList>
            <consortium name="Ensembl"/>
        </authorList>
    </citation>
    <scope>IDENTIFICATION</scope>
    <source>
        <strain evidence="33">Thorbecke</strain>
    </source>
</reference>
<accession>A0A5F9D5T0</accession>
<dbReference type="InterPro" id="IPR050122">
    <property type="entry name" value="RTK"/>
</dbReference>
<keyword evidence="11 25" id="KW-0547">Nucleotide-binding</keyword>
<feature type="disulfide bond" evidence="28">
    <location>
        <begin position="198"/>
        <end position="250"/>
    </location>
</feature>
<dbReference type="AlphaFoldDB" id="A0A5F9D5T0"/>
<dbReference type="InterPro" id="IPR020635">
    <property type="entry name" value="Tyr_kinase_cat_dom"/>
</dbReference>
<feature type="domain" description="Protein kinase" evidence="31">
    <location>
        <begin position="384"/>
        <end position="673"/>
    </location>
</feature>
<dbReference type="Gene3D" id="3.30.200.20">
    <property type="entry name" value="Phosphorylase Kinase, domain 1"/>
    <property type="match status" value="1"/>
</dbReference>
<dbReference type="EMBL" id="AAGW02051046">
    <property type="status" value="NOT_ANNOTATED_CDS"/>
    <property type="molecule type" value="Genomic_DNA"/>
</dbReference>
<dbReference type="PROSITE" id="PS50011">
    <property type="entry name" value="PROTEIN_KINASE_DOM"/>
    <property type="match status" value="1"/>
</dbReference>
<dbReference type="GO" id="GO:0043009">
    <property type="term" value="P:chordate embryonic development"/>
    <property type="evidence" value="ECO:0007669"/>
    <property type="project" value="UniProtKB-ARBA"/>
</dbReference>
<dbReference type="InterPro" id="IPR000719">
    <property type="entry name" value="Prot_kinase_dom"/>
</dbReference>
<reference evidence="33 34" key="1">
    <citation type="journal article" date="2011" name="Nature">
        <title>A high-resolution map of human evolutionary constraint using 29 mammals.</title>
        <authorList>
            <person name="Lindblad-Toh K."/>
            <person name="Garber M."/>
            <person name="Zuk O."/>
            <person name="Lin M.F."/>
            <person name="Parker B.J."/>
            <person name="Washietl S."/>
            <person name="Kheradpour P."/>
            <person name="Ernst J."/>
            <person name="Jordan G."/>
            <person name="Mauceli E."/>
            <person name="Ward L.D."/>
            <person name="Lowe C.B."/>
            <person name="Holloway A.K."/>
            <person name="Clamp M."/>
            <person name="Gnerre S."/>
            <person name="Alfoldi J."/>
            <person name="Beal K."/>
            <person name="Chang J."/>
            <person name="Clawson H."/>
            <person name="Cuff J."/>
            <person name="Di Palma F."/>
            <person name="Fitzgerald S."/>
            <person name="Flicek P."/>
            <person name="Guttman M."/>
            <person name="Hubisz M.J."/>
            <person name="Jaffe D.B."/>
            <person name="Jungreis I."/>
            <person name="Kent W.J."/>
            <person name="Kostka D."/>
            <person name="Lara M."/>
            <person name="Martins A.L."/>
            <person name="Massingham T."/>
            <person name="Moltke I."/>
            <person name="Raney B.J."/>
            <person name="Rasmussen M.D."/>
            <person name="Robinson J."/>
            <person name="Stark A."/>
            <person name="Vilella A.J."/>
            <person name="Wen J."/>
            <person name="Xie X."/>
            <person name="Zody M.C."/>
            <person name="Baldwin J."/>
            <person name="Bloom T."/>
            <person name="Chin C.W."/>
            <person name="Heiman D."/>
            <person name="Nicol R."/>
            <person name="Nusbaum C."/>
            <person name="Young S."/>
            <person name="Wilkinson J."/>
            <person name="Worley K.C."/>
            <person name="Kovar C.L."/>
            <person name="Muzny D.M."/>
            <person name="Gibbs R.A."/>
            <person name="Cree A."/>
            <person name="Dihn H.H."/>
            <person name="Fowler G."/>
            <person name="Jhangiani S."/>
            <person name="Joshi V."/>
            <person name="Lee S."/>
            <person name="Lewis L.R."/>
            <person name="Nazareth L.V."/>
            <person name="Okwuonu G."/>
            <person name="Santibanez J."/>
            <person name="Warren W.C."/>
            <person name="Mardis E.R."/>
            <person name="Weinstock G.M."/>
            <person name="Wilson R.K."/>
            <person name="Delehaunty K."/>
            <person name="Dooling D."/>
            <person name="Fronik C."/>
            <person name="Fulton L."/>
            <person name="Fulton B."/>
            <person name="Graves T."/>
            <person name="Minx P."/>
            <person name="Sodergren E."/>
            <person name="Birney E."/>
            <person name="Margulies E.H."/>
            <person name="Herrero J."/>
            <person name="Green E.D."/>
            <person name="Haussler D."/>
            <person name="Siepel A."/>
            <person name="Goldman N."/>
            <person name="Pollard K.S."/>
            <person name="Pedersen J.S."/>
            <person name="Lander E.S."/>
            <person name="Kellis M."/>
        </authorList>
    </citation>
    <scope>NUCLEOTIDE SEQUENCE [LARGE SCALE GENOMIC DNA]</scope>
    <source>
        <strain evidence="33 34">Thorbecke inbred</strain>
    </source>
</reference>
<dbReference type="GO" id="GO:0048705">
    <property type="term" value="P:skeletal system morphogenesis"/>
    <property type="evidence" value="ECO:0007669"/>
    <property type="project" value="UniProtKB-ARBA"/>
</dbReference>
<dbReference type="SMART" id="SM00409">
    <property type="entry name" value="IG"/>
    <property type="match status" value="3"/>
</dbReference>
<evidence type="ECO:0000256" key="14">
    <source>
        <dbReference type="ARBA" id="ARBA00022843"/>
    </source>
</evidence>
<dbReference type="InterPro" id="IPR003598">
    <property type="entry name" value="Ig_sub2"/>
</dbReference>
<evidence type="ECO:0000256" key="6">
    <source>
        <dbReference type="ARBA" id="ARBA00022679"/>
    </source>
</evidence>
<keyword evidence="23" id="KW-0968">Cytoplasmic vesicle</keyword>
<dbReference type="FunFam" id="2.60.40.10:FF:000252">
    <property type="entry name" value="Fibroblast growth factor receptor"/>
    <property type="match status" value="1"/>
</dbReference>
<dbReference type="PROSITE" id="PS50835">
    <property type="entry name" value="IG_LIKE"/>
    <property type="match status" value="2"/>
</dbReference>
<keyword evidence="4" id="KW-1003">Cell membrane</keyword>
<protein>
    <recommendedName>
        <fullName evidence="25">Fibroblast growth factor receptor</fullName>
        <ecNumber evidence="25">2.7.10.1</ecNumber>
    </recommendedName>
</protein>
<feature type="binding site" evidence="27">
    <location>
        <position position="533"/>
    </location>
    <ligand>
        <name>ATP</name>
        <dbReference type="ChEBI" id="CHEBI:30616"/>
    </ligand>
</feature>
<feature type="binding site" evidence="27">
    <location>
        <position position="474"/>
    </location>
    <ligand>
        <name>ATP</name>
        <dbReference type="ChEBI" id="CHEBI:30616"/>
    </ligand>
</feature>
<comment type="similarity">
    <text evidence="25">Belongs to the protein kinase superfamily. Tyr protein kinase family. Fibroblast growth factor receptor subfamily.</text>
</comment>
<dbReference type="Gene3D" id="1.10.510.10">
    <property type="entry name" value="Transferase(Phosphotransferase) domain 1"/>
    <property type="match status" value="1"/>
</dbReference>
<dbReference type="Ensembl" id="ENSOCUT00000046488.1">
    <property type="protein sequence ID" value="ENSOCUP00000041213.1"/>
    <property type="gene ID" value="ENSOCUG00000007069.4"/>
</dbReference>
<keyword evidence="5" id="KW-0597">Phosphoprotein</keyword>
<keyword evidence="21" id="KW-0325">Glycoprotein</keyword>
<dbReference type="EC" id="2.7.10.1" evidence="25"/>
<keyword evidence="8" id="KW-0053">Apoptosis</keyword>
<dbReference type="GO" id="GO:0005794">
    <property type="term" value="C:Golgi apparatus"/>
    <property type="evidence" value="ECO:0007669"/>
    <property type="project" value="UniProtKB-SubCell"/>
</dbReference>
<dbReference type="InterPro" id="IPR016248">
    <property type="entry name" value="FGF_rcpt_fam"/>
</dbReference>
<dbReference type="FunFam" id="2.60.40.10:FF:000016">
    <property type="entry name" value="Fibroblast growth factor receptor"/>
    <property type="match status" value="1"/>
</dbReference>
<dbReference type="PIRSF" id="PIRSF000628">
    <property type="entry name" value="FGFR"/>
    <property type="match status" value="1"/>
</dbReference>
<dbReference type="Bgee" id="ENSOCUG00000007069">
    <property type="expression patterns" value="Expressed in upper lobe of left lung and 16 other cell types or tissues"/>
</dbReference>
<dbReference type="InterPro" id="IPR017441">
    <property type="entry name" value="Protein_kinase_ATP_BS"/>
</dbReference>
<keyword evidence="17 25" id="KW-0472">Membrane</keyword>
<dbReference type="GO" id="GO:0008284">
    <property type="term" value="P:positive regulation of cell population proliferation"/>
    <property type="evidence" value="ECO:0007669"/>
    <property type="project" value="InterPro"/>
</dbReference>
<feature type="binding site" evidence="27">
    <location>
        <begin position="390"/>
        <end position="396"/>
    </location>
    <ligand>
        <name>ATP</name>
        <dbReference type="ChEBI" id="CHEBI:30616"/>
    </ligand>
</feature>
<keyword evidence="20 25" id="KW-0675">Receptor</keyword>
<dbReference type="CDD" id="cd05101">
    <property type="entry name" value="PTKc_FGFR2"/>
    <property type="match status" value="1"/>
</dbReference>
<dbReference type="Pfam" id="PF07714">
    <property type="entry name" value="PK_Tyr_Ser-Thr"/>
    <property type="match status" value="1"/>
</dbReference>
<evidence type="ECO:0000256" key="11">
    <source>
        <dbReference type="ARBA" id="ARBA00022741"/>
    </source>
</evidence>
<evidence type="ECO:0000256" key="3">
    <source>
        <dbReference type="ARBA" id="ARBA00004555"/>
    </source>
</evidence>
<feature type="active site" description="Proton acceptor" evidence="26">
    <location>
        <position position="529"/>
    </location>
</feature>
<dbReference type="PROSITE" id="PS00109">
    <property type="entry name" value="PROTEIN_KINASE_TYR"/>
    <property type="match status" value="1"/>
</dbReference>
<evidence type="ECO:0000256" key="22">
    <source>
        <dbReference type="ARBA" id="ARBA00023319"/>
    </source>
</evidence>
<dbReference type="SUPFAM" id="SSF48726">
    <property type="entry name" value="Immunoglobulin"/>
    <property type="match status" value="3"/>
</dbReference>
<comment type="subcellular location">
    <subcellularLocation>
        <location evidence="1">Cell membrane</location>
        <topology evidence="1">Single-pass type I membrane protein</topology>
    </subcellularLocation>
    <subcellularLocation>
        <location evidence="2">Cytoplasmic vesicle</location>
    </subcellularLocation>
    <subcellularLocation>
        <location evidence="3">Golgi apparatus</location>
    </subcellularLocation>
</comment>
<dbReference type="FunFam" id="1.10.510.10:FF:000007">
    <property type="entry name" value="Fibroblast growth factor receptor"/>
    <property type="match status" value="1"/>
</dbReference>
<evidence type="ECO:0000256" key="12">
    <source>
        <dbReference type="ARBA" id="ARBA00022777"/>
    </source>
</evidence>
<dbReference type="PRINTS" id="PR00109">
    <property type="entry name" value="TYRKINASE"/>
</dbReference>
<feature type="region of interest" description="Disordered" evidence="30">
    <location>
        <begin position="678"/>
        <end position="724"/>
    </location>
</feature>
<keyword evidence="10" id="KW-0677">Repeat</keyword>
<dbReference type="GO" id="GO:0005007">
    <property type="term" value="F:fibroblast growth factor receptor activity"/>
    <property type="evidence" value="ECO:0007669"/>
    <property type="project" value="InterPro"/>
</dbReference>
<dbReference type="GO" id="GO:0017134">
    <property type="term" value="F:fibroblast growth factor binding"/>
    <property type="evidence" value="ECO:0007669"/>
    <property type="project" value="UniProtKB-ARBA"/>
</dbReference>
<dbReference type="FunFam" id="3.30.200.20:FF:000011">
    <property type="entry name" value="Fibroblast growth factor receptor"/>
    <property type="match status" value="1"/>
</dbReference>
<evidence type="ECO:0000259" key="32">
    <source>
        <dbReference type="PROSITE" id="PS50835"/>
    </source>
</evidence>
<dbReference type="GO" id="GO:1904888">
    <property type="term" value="P:cranial skeletal system development"/>
    <property type="evidence" value="ECO:0007669"/>
    <property type="project" value="UniProtKB-ARBA"/>
</dbReference>
<evidence type="ECO:0000256" key="21">
    <source>
        <dbReference type="ARBA" id="ARBA00023180"/>
    </source>
</evidence>
<dbReference type="GO" id="GO:0050680">
    <property type="term" value="P:negative regulation of epithelial cell proliferation"/>
    <property type="evidence" value="ECO:0007669"/>
    <property type="project" value="UniProtKB-ARBA"/>
</dbReference>
<dbReference type="GO" id="GO:0043235">
    <property type="term" value="C:receptor complex"/>
    <property type="evidence" value="ECO:0007669"/>
    <property type="project" value="TreeGrafter"/>
</dbReference>
<evidence type="ECO:0000256" key="18">
    <source>
        <dbReference type="ARBA" id="ARBA00023137"/>
    </source>
</evidence>
<dbReference type="EMBL" id="AAGW02051045">
    <property type="status" value="NOT_ANNOTATED_CDS"/>
    <property type="molecule type" value="Genomic_DNA"/>
</dbReference>
<dbReference type="InterPro" id="IPR013098">
    <property type="entry name" value="Ig_I-set"/>
</dbReference>
<keyword evidence="13 25" id="KW-0067">ATP-binding</keyword>
<dbReference type="InterPro" id="IPR008266">
    <property type="entry name" value="Tyr_kinase_AS"/>
</dbReference>
<feature type="domain" description="Ig-like" evidence="32">
    <location>
        <begin position="173"/>
        <end position="266"/>
    </location>
</feature>
<dbReference type="EMBL" id="AAGW02051047">
    <property type="status" value="NOT_ANNOTATED_CDS"/>
    <property type="molecule type" value="Genomic_DNA"/>
</dbReference>
<dbReference type="Gene3D" id="2.60.40.10">
    <property type="entry name" value="Immunoglobulins"/>
    <property type="match status" value="3"/>
</dbReference>
<dbReference type="GO" id="GO:0031410">
    <property type="term" value="C:cytoplasmic vesicle"/>
    <property type="evidence" value="ECO:0007669"/>
    <property type="project" value="UniProtKB-SubCell"/>
</dbReference>
<evidence type="ECO:0000256" key="17">
    <source>
        <dbReference type="ARBA" id="ARBA00023136"/>
    </source>
</evidence>
<dbReference type="InterPro" id="IPR011009">
    <property type="entry name" value="Kinase-like_dom_sf"/>
</dbReference>
<evidence type="ECO:0000256" key="8">
    <source>
        <dbReference type="ARBA" id="ARBA00022703"/>
    </source>
</evidence>
<dbReference type="GO" id="GO:0005524">
    <property type="term" value="F:ATP binding"/>
    <property type="evidence" value="ECO:0007669"/>
    <property type="project" value="UniProtKB-UniRule"/>
</dbReference>
<comment type="catalytic activity">
    <reaction evidence="24 25">
        <text>L-tyrosyl-[protein] + ATP = O-phospho-L-tyrosyl-[protein] + ADP + H(+)</text>
        <dbReference type="Rhea" id="RHEA:10596"/>
        <dbReference type="Rhea" id="RHEA-COMP:10136"/>
        <dbReference type="Rhea" id="RHEA-COMP:20101"/>
        <dbReference type="ChEBI" id="CHEBI:15378"/>
        <dbReference type="ChEBI" id="CHEBI:30616"/>
        <dbReference type="ChEBI" id="CHEBI:46858"/>
        <dbReference type="ChEBI" id="CHEBI:61978"/>
        <dbReference type="ChEBI" id="CHEBI:456216"/>
        <dbReference type="EC" id="2.7.10.1"/>
    </reaction>
</comment>
<evidence type="ECO:0000256" key="13">
    <source>
        <dbReference type="ARBA" id="ARBA00022840"/>
    </source>
</evidence>
<dbReference type="InterPro" id="IPR007110">
    <property type="entry name" value="Ig-like_dom"/>
</dbReference>
<keyword evidence="34" id="KW-1185">Reference proteome</keyword>
<dbReference type="FunFam" id="2.60.40.10:FF:000020">
    <property type="entry name" value="Fibroblast growth factor receptor"/>
    <property type="match status" value="1"/>
</dbReference>
<evidence type="ECO:0000256" key="26">
    <source>
        <dbReference type="PIRSR" id="PIRSR000628-1"/>
    </source>
</evidence>
<dbReference type="GeneTree" id="ENSGT00940000155447"/>
<evidence type="ECO:0000256" key="15">
    <source>
        <dbReference type="ARBA" id="ARBA00022989"/>
    </source>
</evidence>
<evidence type="ECO:0000256" key="16">
    <source>
        <dbReference type="ARBA" id="ARBA00023034"/>
    </source>
</evidence>
<name>A0A5F9D5T0_RABIT</name>
<keyword evidence="9" id="KW-0732">Signal</keyword>
<evidence type="ECO:0000256" key="4">
    <source>
        <dbReference type="ARBA" id="ARBA00022475"/>
    </source>
</evidence>
<feature type="disulfide bond" evidence="28">
    <location>
        <begin position="81"/>
        <end position="126"/>
    </location>
</feature>
<keyword evidence="14" id="KW-0832">Ubl conjugation</keyword>
<organism evidence="33 34">
    <name type="scientific">Oryctolagus cuniculus</name>
    <name type="common">Rabbit</name>
    <dbReference type="NCBI Taxonomy" id="9986"/>
    <lineage>
        <taxon>Eukaryota</taxon>
        <taxon>Metazoa</taxon>
        <taxon>Chordata</taxon>
        <taxon>Craniata</taxon>
        <taxon>Vertebrata</taxon>
        <taxon>Euteleostomi</taxon>
        <taxon>Mammalia</taxon>
        <taxon>Eutheria</taxon>
        <taxon>Euarchontoglires</taxon>
        <taxon>Glires</taxon>
        <taxon>Lagomorpha</taxon>
        <taxon>Leporidae</taxon>
        <taxon>Oryctolagus</taxon>
    </lineage>
</organism>
<dbReference type="GO" id="GO:0033688">
    <property type="term" value="P:regulation of osteoblast proliferation"/>
    <property type="evidence" value="ECO:0007669"/>
    <property type="project" value="UniProtKB-ARBA"/>
</dbReference>
<evidence type="ECO:0000313" key="34">
    <source>
        <dbReference type="Proteomes" id="UP000001811"/>
    </source>
</evidence>
<dbReference type="SUPFAM" id="SSF56112">
    <property type="entry name" value="Protein kinase-like (PK-like)"/>
    <property type="match status" value="1"/>
</dbReference>
<keyword evidence="12 25" id="KW-0418">Kinase</keyword>
<dbReference type="GO" id="GO:0045595">
    <property type="term" value="P:regulation of cell differentiation"/>
    <property type="evidence" value="ECO:0007669"/>
    <property type="project" value="UniProtKB-ARBA"/>
</dbReference>
<evidence type="ECO:0000256" key="24">
    <source>
        <dbReference type="ARBA" id="ARBA00051243"/>
    </source>
</evidence>
<gene>
    <name evidence="33" type="primary">FGFR2</name>
</gene>
<dbReference type="PANTHER" id="PTHR24416:SF130">
    <property type="entry name" value="FIBROBLAST GROWTH FACTOR RECEPTOR 2"/>
    <property type="match status" value="1"/>
</dbReference>
<keyword evidence="18 25" id="KW-0829">Tyrosine-protein kinase</keyword>
<dbReference type="Pfam" id="PF13927">
    <property type="entry name" value="Ig_3"/>
    <property type="match status" value="1"/>
</dbReference>
<keyword evidence="22" id="KW-0393">Immunoglobulin domain</keyword>
<dbReference type="Proteomes" id="UP000001811">
    <property type="component" value="Chromosome 18"/>
</dbReference>
<keyword evidence="19 28" id="KW-1015">Disulfide bond</keyword>
<dbReference type="GO" id="GO:0005886">
    <property type="term" value="C:plasma membrane"/>
    <property type="evidence" value="ECO:0007669"/>
    <property type="project" value="UniProtKB-SubCell"/>
</dbReference>
<evidence type="ECO:0000256" key="28">
    <source>
        <dbReference type="PIRSR" id="PIRSR000628-3"/>
    </source>
</evidence>
<evidence type="ECO:0000256" key="19">
    <source>
        <dbReference type="ARBA" id="ARBA00023157"/>
    </source>
</evidence>
<feature type="binding site" evidence="27">
    <location>
        <begin position="468"/>
        <end position="470"/>
    </location>
    <ligand>
        <name>ATP</name>
        <dbReference type="ChEBI" id="CHEBI:30616"/>
    </ligand>
</feature>
<keyword evidence="6 25" id="KW-0808">Transferase</keyword>
<evidence type="ECO:0000259" key="31">
    <source>
        <dbReference type="PROSITE" id="PS50011"/>
    </source>
</evidence>
<keyword evidence="15" id="KW-1133">Transmembrane helix</keyword>
<evidence type="ECO:0000256" key="7">
    <source>
        <dbReference type="ARBA" id="ARBA00022692"/>
    </source>
</evidence>
<dbReference type="PROSITE" id="PS00107">
    <property type="entry name" value="PROTEIN_KINASE_ATP"/>
    <property type="match status" value="1"/>
</dbReference>
<dbReference type="InterPro" id="IPR001245">
    <property type="entry name" value="Ser-Thr/Tyr_kinase_cat_dom"/>
</dbReference>
<keyword evidence="7" id="KW-0812">Transmembrane</keyword>
<evidence type="ECO:0000256" key="20">
    <source>
        <dbReference type="ARBA" id="ARBA00023170"/>
    </source>
</evidence>
<reference evidence="33" key="3">
    <citation type="submission" date="2025-09" db="UniProtKB">
        <authorList>
            <consortium name="Ensembl"/>
        </authorList>
    </citation>
    <scope>IDENTIFICATION</scope>
    <source>
        <strain evidence="33">Thorbecke</strain>
    </source>
</reference>
<dbReference type="CDD" id="cd05857">
    <property type="entry name" value="IgI_2_FGFR"/>
    <property type="match status" value="1"/>
</dbReference>
<proteinExistence type="inferred from homology"/>
<evidence type="ECO:0000256" key="10">
    <source>
        <dbReference type="ARBA" id="ARBA00022737"/>
    </source>
</evidence>
<feature type="compositionally biased region" description="Low complexity" evidence="30">
    <location>
        <begin position="683"/>
        <end position="703"/>
    </location>
</feature>
<dbReference type="SMART" id="SM00408">
    <property type="entry name" value="IGc2"/>
    <property type="match status" value="2"/>
</dbReference>
<dbReference type="InterPro" id="IPR036179">
    <property type="entry name" value="Ig-like_dom_sf"/>
</dbReference>
<evidence type="ECO:0000256" key="27">
    <source>
        <dbReference type="PIRSR" id="PIRSR000628-2"/>
    </source>
</evidence>
<dbReference type="InterPro" id="IPR003599">
    <property type="entry name" value="Ig_sub"/>
</dbReference>
<evidence type="ECO:0000313" key="33">
    <source>
        <dbReference type="Ensembl" id="ENSOCUP00000041213.1"/>
    </source>
</evidence>
<evidence type="ECO:0000256" key="9">
    <source>
        <dbReference type="ARBA" id="ARBA00022729"/>
    </source>
</evidence>
<dbReference type="SMART" id="SM00219">
    <property type="entry name" value="TyrKc"/>
    <property type="match status" value="1"/>
</dbReference>
<keyword evidence="16" id="KW-0333">Golgi apparatus</keyword>
<dbReference type="PANTHER" id="PTHR24416">
    <property type="entry name" value="TYROSINE-PROTEIN KINASE RECEPTOR"/>
    <property type="match status" value="1"/>
</dbReference>
<dbReference type="GO" id="GO:0048562">
    <property type="term" value="P:embryonic organ morphogenesis"/>
    <property type="evidence" value="ECO:0007669"/>
    <property type="project" value="UniProtKB-ARBA"/>
</dbReference>
<feature type="binding site" evidence="27 29">
    <location>
        <position position="420"/>
    </location>
    <ligand>
        <name>ATP</name>
        <dbReference type="ChEBI" id="CHEBI:30616"/>
    </ligand>
</feature>
<feature type="domain" description="Ig-like" evidence="32">
    <location>
        <begin position="58"/>
        <end position="144"/>
    </location>
</feature>
<evidence type="ECO:0000256" key="1">
    <source>
        <dbReference type="ARBA" id="ARBA00004251"/>
    </source>
</evidence>